<dbReference type="PRINTS" id="PR00950">
    <property type="entry name" value="TYPE3IMSPROT"/>
</dbReference>
<reference evidence="3 4" key="1">
    <citation type="submission" date="2023-07" db="EMBL/GenBank/DDBJ databases">
        <title>Sequencing the genomes of 1000 actinobacteria strains.</title>
        <authorList>
            <person name="Klenk H.-P."/>
        </authorList>
    </citation>
    <scope>NUCLEOTIDE SEQUENCE [LARGE SCALE GENOMIC DNA]</scope>
    <source>
        <strain evidence="3 4">DSM 14785</strain>
    </source>
</reference>
<gene>
    <name evidence="3" type="ORF">JO380_001055</name>
</gene>
<protein>
    <submittedName>
        <fullName evidence="3">Flagellar biosynthetic protein FlhB</fullName>
    </submittedName>
</protein>
<keyword evidence="4" id="KW-1185">Reference proteome</keyword>
<sequence>MSGGGGGERTEKATPQRLKDVRRKGQVGRSQDLTAWVGLGAAALMLPGVLGRARGAALEQMTQVRAVASSADPAQAVEVLRQSLQSAGSTLGPMFAVLVVATIVVAVAQGGVSFRSMKPKFDHLKPAAAAKKFVGPQAMWQGVKTLLKTLAVAAVLYAGVQTMVPTLMASGTLPLAAVLGAAGDGASGLLRGGIAVGVALAVVDLVVVLRRNRKSTRMTKQEVKEENKRTEGDPLVKGQIRSRQMRMSRNRMMAEVATADVVMVNPTHVAVALRYEPGTGAPRVVAKGAGAVAARIRELAGEHRVPLVEDVPLARALHAACDVGQEIPEHLFTAVARVLAFVMALRRRGASLGQHRLPGGSTLPPDTPTPPRARRPRAGAAPRS</sequence>
<dbReference type="Gene3D" id="3.40.1690.10">
    <property type="entry name" value="secretion proteins EscU"/>
    <property type="match status" value="1"/>
</dbReference>
<keyword evidence="3" id="KW-0282">Flagellum</keyword>
<dbReference type="InterPro" id="IPR029025">
    <property type="entry name" value="T3SS_substrate_exporter_C"/>
</dbReference>
<dbReference type="Proteomes" id="UP001240250">
    <property type="component" value="Unassembled WGS sequence"/>
</dbReference>
<keyword evidence="2" id="KW-1133">Transmembrane helix</keyword>
<comment type="caution">
    <text evidence="3">The sequence shown here is derived from an EMBL/GenBank/DDBJ whole genome shotgun (WGS) entry which is preliminary data.</text>
</comment>
<feature type="transmembrane region" description="Helical" evidence="2">
    <location>
        <begin position="33"/>
        <end position="51"/>
    </location>
</feature>
<accession>A0ABU0GIG5</accession>
<evidence type="ECO:0000313" key="3">
    <source>
        <dbReference type="EMBL" id="MDQ0424674.1"/>
    </source>
</evidence>
<feature type="transmembrane region" description="Helical" evidence="2">
    <location>
        <begin position="189"/>
        <end position="209"/>
    </location>
</feature>
<keyword evidence="2" id="KW-0472">Membrane</keyword>
<feature type="transmembrane region" description="Helical" evidence="2">
    <location>
        <begin position="149"/>
        <end position="169"/>
    </location>
</feature>
<feature type="region of interest" description="Disordered" evidence="1">
    <location>
        <begin position="1"/>
        <end position="26"/>
    </location>
</feature>
<dbReference type="PANTHER" id="PTHR30531:SF12">
    <property type="entry name" value="FLAGELLAR BIOSYNTHETIC PROTEIN FLHB"/>
    <property type="match status" value="1"/>
</dbReference>
<evidence type="ECO:0000256" key="2">
    <source>
        <dbReference type="SAM" id="Phobius"/>
    </source>
</evidence>
<feature type="compositionally biased region" description="Basic and acidic residues" evidence="1">
    <location>
        <begin position="8"/>
        <end position="19"/>
    </location>
</feature>
<name>A0ABU0GIG5_9CELL</name>
<evidence type="ECO:0000313" key="4">
    <source>
        <dbReference type="Proteomes" id="UP001240250"/>
    </source>
</evidence>
<keyword evidence="2" id="KW-0812">Transmembrane</keyword>
<keyword evidence="3" id="KW-0969">Cilium</keyword>
<dbReference type="PANTHER" id="PTHR30531">
    <property type="entry name" value="FLAGELLAR BIOSYNTHETIC PROTEIN FLHB"/>
    <property type="match status" value="1"/>
</dbReference>
<feature type="region of interest" description="Disordered" evidence="1">
    <location>
        <begin position="353"/>
        <end position="384"/>
    </location>
</feature>
<dbReference type="EMBL" id="JAUSVM010000001">
    <property type="protein sequence ID" value="MDQ0424674.1"/>
    <property type="molecule type" value="Genomic_DNA"/>
</dbReference>
<dbReference type="InterPro" id="IPR006135">
    <property type="entry name" value="T3SS_substrate_exporter"/>
</dbReference>
<dbReference type="Pfam" id="PF01312">
    <property type="entry name" value="Bac_export_2"/>
    <property type="match status" value="1"/>
</dbReference>
<evidence type="ECO:0000256" key="1">
    <source>
        <dbReference type="SAM" id="MobiDB-lite"/>
    </source>
</evidence>
<feature type="transmembrane region" description="Helical" evidence="2">
    <location>
        <begin position="94"/>
        <end position="114"/>
    </location>
</feature>
<organism evidence="3 4">
    <name type="scientific">Cellulomonas iranensis</name>
    <dbReference type="NCBI Taxonomy" id="76862"/>
    <lineage>
        <taxon>Bacteria</taxon>
        <taxon>Bacillati</taxon>
        <taxon>Actinomycetota</taxon>
        <taxon>Actinomycetes</taxon>
        <taxon>Micrococcales</taxon>
        <taxon>Cellulomonadaceae</taxon>
        <taxon>Cellulomonas</taxon>
    </lineage>
</organism>
<dbReference type="RefSeq" id="WP_070320586.1">
    <property type="nucleotide sequence ID" value="NZ_JAUSVM010000001.1"/>
</dbReference>
<proteinExistence type="predicted"/>
<keyword evidence="3" id="KW-0966">Cell projection</keyword>
<dbReference type="SUPFAM" id="SSF160544">
    <property type="entry name" value="EscU C-terminal domain-like"/>
    <property type="match status" value="1"/>
</dbReference>